<feature type="active site" evidence="9">
    <location>
        <position position="313"/>
    </location>
</feature>
<keyword evidence="10" id="KW-1133">Transmembrane helix</keyword>
<evidence type="ECO:0000256" key="5">
    <source>
        <dbReference type="ARBA" id="ARBA00023136"/>
    </source>
</evidence>
<keyword evidence="10" id="KW-0812">Transmembrane</keyword>
<evidence type="ECO:0000259" key="11">
    <source>
        <dbReference type="SMART" id="SM00062"/>
    </source>
</evidence>
<dbReference type="InterPro" id="IPR023346">
    <property type="entry name" value="Lysozyme-like_dom_sf"/>
</dbReference>
<dbReference type="Proteomes" id="UP000019025">
    <property type="component" value="Chromosome"/>
</dbReference>
<dbReference type="Gene3D" id="3.40.190.10">
    <property type="entry name" value="Periplasmic binding protein-like II"/>
    <property type="match status" value="2"/>
</dbReference>
<dbReference type="GO" id="GO:0016998">
    <property type="term" value="P:cell wall macromolecule catabolic process"/>
    <property type="evidence" value="ECO:0007669"/>
    <property type="project" value="UniProtKB-UniRule"/>
</dbReference>
<dbReference type="Pfam" id="PF01464">
    <property type="entry name" value="SLT"/>
    <property type="match status" value="1"/>
</dbReference>
<dbReference type="SUPFAM" id="SSF53955">
    <property type="entry name" value="Lysozyme-like"/>
    <property type="match status" value="1"/>
</dbReference>
<evidence type="ECO:0000313" key="12">
    <source>
        <dbReference type="EMBL" id="AHF74573.1"/>
    </source>
</evidence>
<dbReference type="CDD" id="cd01009">
    <property type="entry name" value="PBP2_YfhD_N"/>
    <property type="match status" value="1"/>
</dbReference>
<comment type="function">
    <text evidence="9">Murein-degrading enzyme that degrades murein glycan strands and insoluble, high-molecular weight murein sacculi, with the concomitant formation of a 1,6-anhydromuramoyl product. Lytic transglycosylases (LTs) play an integral role in the metabolism of the peptidoglycan (PG) sacculus. Their lytic action creates space within the PG sacculus to allow for its expansion as well as for the insertion of various structures such as secretion systems and flagella.</text>
</comment>
<reference evidence="12 13" key="1">
    <citation type="journal article" date="2014" name="Genome Biol. Evol.">
        <title>Genome degeneration and adaptation in a nascent stage of symbiosis.</title>
        <authorList>
            <person name="Oakeson K.F."/>
            <person name="Gil R."/>
            <person name="Clayton A.L."/>
            <person name="Dunn D.M."/>
            <person name="von Niederhausern A.C."/>
            <person name="Hamil C."/>
            <person name="Aoyagi A."/>
            <person name="Duval B."/>
            <person name="Baca A."/>
            <person name="Silva F.J."/>
            <person name="Vallier A."/>
            <person name="Jackson D.G."/>
            <person name="Latorre A."/>
            <person name="Weiss R.B."/>
            <person name="Heddi A."/>
            <person name="Moya A."/>
            <person name="Dale C."/>
        </authorList>
    </citation>
    <scope>NUCLEOTIDE SEQUENCE [LARGE SCALE GENOMIC DNA]</scope>
    <source>
        <strain evidence="13">none</strain>
    </source>
</reference>
<dbReference type="SUPFAM" id="SSF53850">
    <property type="entry name" value="Periplasmic binding protein-like II"/>
    <property type="match status" value="1"/>
</dbReference>
<dbReference type="EC" id="4.2.2.n1" evidence="9"/>
<dbReference type="PATRIC" id="fig|2342.5.peg.3385"/>
<dbReference type="Pfam" id="PF00497">
    <property type="entry name" value="SBP_bac_3"/>
    <property type="match status" value="1"/>
</dbReference>
<name>W0HR23_9GAMM</name>
<comment type="subcellular location">
    <subcellularLocation>
        <location evidence="9">Cell outer membrane</location>
        <topology evidence="9">Peripheral membrane protein</topology>
    </subcellularLocation>
    <text evidence="9">Attached to the inner leaflet of the outer membrane.</text>
</comment>
<evidence type="ECO:0000256" key="8">
    <source>
        <dbReference type="ARBA" id="ARBA00023316"/>
    </source>
</evidence>
<feature type="transmembrane region" description="Helical" evidence="10">
    <location>
        <begin position="7"/>
        <end position="26"/>
    </location>
</feature>
<dbReference type="eggNOG" id="COG4623">
    <property type="taxonomic scope" value="Bacteria"/>
</dbReference>
<evidence type="ECO:0000256" key="9">
    <source>
        <dbReference type="HAMAP-Rule" id="MF_02016"/>
    </source>
</evidence>
<comment type="catalytic activity">
    <reaction evidence="1 9">
        <text>Exolytic cleavage of the (1-&gt;4)-beta-glycosidic linkage between N-acetylmuramic acid (MurNAc) and N-acetylglucosamine (GlcNAc) residues in peptidoglycan, from either the reducing or the non-reducing ends of the peptidoglycan chains, with concomitant formation of a 1,6-anhydrobond in the MurNAc residue.</text>
        <dbReference type="EC" id="4.2.2.n1"/>
    </reaction>
</comment>
<dbReference type="CDD" id="cd13403">
    <property type="entry name" value="MLTF-like"/>
    <property type="match status" value="1"/>
</dbReference>
<dbReference type="InterPro" id="IPR001638">
    <property type="entry name" value="Solute-binding_3/MltF_N"/>
</dbReference>
<dbReference type="GO" id="GO:0009253">
    <property type="term" value="P:peptidoglycan catabolic process"/>
    <property type="evidence" value="ECO:0007669"/>
    <property type="project" value="TreeGrafter"/>
</dbReference>
<comment type="similarity">
    <text evidence="2">Belongs to the transglycosylase Slt family.</text>
</comment>
<dbReference type="SMART" id="SM00062">
    <property type="entry name" value="PBPb"/>
    <property type="match status" value="1"/>
</dbReference>
<dbReference type="EMBL" id="CP006568">
    <property type="protein sequence ID" value="AHF74573.1"/>
    <property type="molecule type" value="Genomic_DNA"/>
</dbReference>
<dbReference type="FunFam" id="1.10.530.10:FF:000003">
    <property type="entry name" value="Membrane-bound lytic murein transglycosylase F"/>
    <property type="match status" value="1"/>
</dbReference>
<dbReference type="NCBIfam" id="NF008112">
    <property type="entry name" value="PRK10859.1"/>
    <property type="match status" value="1"/>
</dbReference>
<dbReference type="GO" id="GO:0071555">
    <property type="term" value="P:cell wall organization"/>
    <property type="evidence" value="ECO:0007669"/>
    <property type="project" value="UniProtKB-KW"/>
</dbReference>
<dbReference type="InterPro" id="IPR000189">
    <property type="entry name" value="Transglyc_AS"/>
</dbReference>
<dbReference type="HOGENOM" id="CLU_027494_0_1_6"/>
<feature type="domain" description="Solute-binding protein family 3/N-terminal" evidence="11">
    <location>
        <begin position="44"/>
        <end position="268"/>
    </location>
</feature>
<dbReference type="GO" id="GO:0009279">
    <property type="term" value="C:cell outer membrane"/>
    <property type="evidence" value="ECO:0007669"/>
    <property type="project" value="UniProtKB-SubCell"/>
</dbReference>
<keyword evidence="13" id="KW-1185">Reference proteome</keyword>
<comment type="similarity">
    <text evidence="3">Belongs to the bacterial solute-binding protein 3 family.</text>
</comment>
<dbReference type="AlphaFoldDB" id="W0HR23"/>
<dbReference type="KEGG" id="pes:SOPEG_3124"/>
<dbReference type="HAMAP" id="MF_02016">
    <property type="entry name" value="MltF"/>
    <property type="match status" value="1"/>
</dbReference>
<evidence type="ECO:0000256" key="4">
    <source>
        <dbReference type="ARBA" id="ARBA00022729"/>
    </source>
</evidence>
<dbReference type="Gene3D" id="1.10.530.10">
    <property type="match status" value="1"/>
</dbReference>
<sequence length="495" mass="55853">MKRFKLNYFIIGLIAILLTWALWTTVPWRNAHQDSLAAIKARGELRISTLDAPLSYYRVNNQPAGFNYDLAQRFADYLGVKLKVRVRSNLNQLFDDLDNDNADLLAASLIYNTERLNRFTVGPSYYSVSQQLVYRLGQPRPKNLGDLRGRLAVASGSAQISQLRQLKKKQYPQLSWEVSSDLSSRSLLEKVAEGKLDYTLADSATVGLLQRVHPQLAVAFDITEKEPVTWYLRRSDSEGLSAALLDFFSQLNDNGIMARLEEKYLGHVGGFDYVDTKTFLNAIDAILPALQPLFERYARDIDWKLLAAISYQESHWDPLATSTTGVRGLMMLTHPTADSLGIGDRTNAEQSVRGGALYLSRMMQRVPDSIPEDEKIWFALAAYNMGYAHMLDARALTAKQQGNPDSWVDVKLRLPMLSQPRYYKQTLYGYARGQQAYNYVENIRRYEISLVGYLQEKEKKAAQLAAWNADPANAYPVVTSEDLQTLTPASTGAHP</sequence>
<evidence type="ECO:0000256" key="7">
    <source>
        <dbReference type="ARBA" id="ARBA00023239"/>
    </source>
</evidence>
<evidence type="ECO:0000256" key="1">
    <source>
        <dbReference type="ARBA" id="ARBA00001420"/>
    </source>
</evidence>
<dbReference type="InterPro" id="IPR023703">
    <property type="entry name" value="MltF"/>
</dbReference>
<gene>
    <name evidence="9 12" type="primary">mltF</name>
    <name evidence="12" type="ORF">SOPEG_3124</name>
</gene>
<dbReference type="STRING" id="2342.SOPEG_3124"/>
<keyword evidence="8 9" id="KW-0961">Cell wall biogenesis/degradation</keyword>
<comment type="similarity">
    <text evidence="9">In the C-terminal section; belongs to the transglycosylase Slt family.</text>
</comment>
<proteinExistence type="inferred from homology"/>
<evidence type="ECO:0000256" key="6">
    <source>
        <dbReference type="ARBA" id="ARBA00023237"/>
    </source>
</evidence>
<evidence type="ECO:0000256" key="3">
    <source>
        <dbReference type="ARBA" id="ARBA00010333"/>
    </source>
</evidence>
<dbReference type="RefSeq" id="WP_025246237.1">
    <property type="nucleotide sequence ID" value="NZ_CP006568.1"/>
</dbReference>
<evidence type="ECO:0000256" key="2">
    <source>
        <dbReference type="ARBA" id="ARBA00007734"/>
    </source>
</evidence>
<accession>W0HR23</accession>
<dbReference type="PANTHER" id="PTHR35936:SF32">
    <property type="entry name" value="MEMBRANE-BOUND LYTIC MUREIN TRANSGLYCOSYLASE F"/>
    <property type="match status" value="1"/>
</dbReference>
<comment type="similarity">
    <text evidence="9">In the N-terminal section; belongs to the bacterial solute-binding protein 3 family.</text>
</comment>
<keyword evidence="5 9" id="KW-0472">Membrane</keyword>
<organism evidence="12 13">
    <name type="scientific">Candidatus Sodalis pierantonii str. SOPE</name>
    <dbReference type="NCBI Taxonomy" id="2342"/>
    <lineage>
        <taxon>Bacteria</taxon>
        <taxon>Pseudomonadati</taxon>
        <taxon>Pseudomonadota</taxon>
        <taxon>Gammaproteobacteria</taxon>
        <taxon>Enterobacterales</taxon>
        <taxon>Bruguierivoracaceae</taxon>
        <taxon>Sodalis</taxon>
    </lineage>
</organism>
<comment type="domain">
    <text evidence="9">The N-terminal domain does not have lytic activity and probably modulates enzymatic activity. The C-terminal domain is the catalytic active domain.</text>
</comment>
<keyword evidence="7 9" id="KW-0456">Lyase</keyword>
<dbReference type="PANTHER" id="PTHR35936">
    <property type="entry name" value="MEMBRANE-BOUND LYTIC MUREIN TRANSGLYCOSYLASE F"/>
    <property type="match status" value="1"/>
</dbReference>
<dbReference type="GO" id="GO:0008933">
    <property type="term" value="F:peptidoglycan lytic transglycosylase activity"/>
    <property type="evidence" value="ECO:0007669"/>
    <property type="project" value="UniProtKB-UniRule"/>
</dbReference>
<evidence type="ECO:0000256" key="10">
    <source>
        <dbReference type="SAM" id="Phobius"/>
    </source>
</evidence>
<keyword evidence="6 9" id="KW-0998">Cell outer membrane</keyword>
<comment type="caution">
    <text evidence="9">Lacks conserved residue(s) required for the propagation of feature annotation.</text>
</comment>
<feature type="region of interest" description="LT domain" evidence="9">
    <location>
        <begin position="269"/>
        <end position="495"/>
    </location>
</feature>
<evidence type="ECO:0000313" key="13">
    <source>
        <dbReference type="Proteomes" id="UP000019025"/>
    </source>
</evidence>
<protein>
    <recommendedName>
        <fullName evidence="9">Membrane-bound lytic murein transglycosylase F</fullName>
        <ecNumber evidence="9">4.2.2.n1</ecNumber>
    </recommendedName>
    <alternativeName>
        <fullName evidence="9">Murein lyase F</fullName>
    </alternativeName>
</protein>
<dbReference type="InterPro" id="IPR008258">
    <property type="entry name" value="Transglycosylase_SLT_dom_1"/>
</dbReference>
<keyword evidence="4 9" id="KW-0732">Signal</keyword>
<dbReference type="PROSITE" id="PS00922">
    <property type="entry name" value="TRANSGLYCOSYLASE"/>
    <property type="match status" value="1"/>
</dbReference>